<evidence type="ECO:0000313" key="2">
    <source>
        <dbReference type="Proteomes" id="UP000242699"/>
    </source>
</evidence>
<name>A0A2T2WYB1_9FIRM</name>
<dbReference type="SUPFAM" id="SSF52833">
    <property type="entry name" value="Thioredoxin-like"/>
    <property type="match status" value="1"/>
</dbReference>
<evidence type="ECO:0008006" key="3">
    <source>
        <dbReference type="Google" id="ProtNLM"/>
    </source>
</evidence>
<dbReference type="AlphaFoldDB" id="A0A2T2WYB1"/>
<reference evidence="1 2" key="1">
    <citation type="journal article" date="2014" name="BMC Genomics">
        <title>Comparison of environmental and isolate Sulfobacillus genomes reveals diverse carbon, sulfur, nitrogen, and hydrogen metabolisms.</title>
        <authorList>
            <person name="Justice N.B."/>
            <person name="Norman A."/>
            <person name="Brown C.T."/>
            <person name="Singh A."/>
            <person name="Thomas B.C."/>
            <person name="Banfield J.F."/>
        </authorList>
    </citation>
    <scope>NUCLEOTIDE SEQUENCE [LARGE SCALE GENOMIC DNA]</scope>
    <source>
        <strain evidence="1">AMDSBA1</strain>
    </source>
</reference>
<dbReference type="Proteomes" id="UP000242699">
    <property type="component" value="Unassembled WGS sequence"/>
</dbReference>
<evidence type="ECO:0000313" key="1">
    <source>
        <dbReference type="EMBL" id="PSR27230.1"/>
    </source>
</evidence>
<sequence>MSSWELLPPRNIVYPLESFDFQWDNENENHYDLIYQRSGVMQLGEMAPEIRVQATNGSTFSSREQTANGPLIVAFFPLAFTPG</sequence>
<proteinExistence type="predicted"/>
<gene>
    <name evidence="1" type="ORF">C7B43_12295</name>
</gene>
<dbReference type="Gene3D" id="3.40.30.10">
    <property type="entry name" value="Glutaredoxin"/>
    <property type="match status" value="1"/>
</dbReference>
<dbReference type="EMBL" id="PXYT01000028">
    <property type="protein sequence ID" value="PSR27230.1"/>
    <property type="molecule type" value="Genomic_DNA"/>
</dbReference>
<organism evidence="1 2">
    <name type="scientific">Sulfobacillus benefaciens</name>
    <dbReference type="NCBI Taxonomy" id="453960"/>
    <lineage>
        <taxon>Bacteria</taxon>
        <taxon>Bacillati</taxon>
        <taxon>Bacillota</taxon>
        <taxon>Clostridia</taxon>
        <taxon>Eubacteriales</taxon>
        <taxon>Clostridiales Family XVII. Incertae Sedis</taxon>
        <taxon>Sulfobacillus</taxon>
    </lineage>
</organism>
<accession>A0A2T2WYB1</accession>
<comment type="caution">
    <text evidence="1">The sequence shown here is derived from an EMBL/GenBank/DDBJ whole genome shotgun (WGS) entry which is preliminary data.</text>
</comment>
<dbReference type="InterPro" id="IPR036249">
    <property type="entry name" value="Thioredoxin-like_sf"/>
</dbReference>
<protein>
    <recommendedName>
        <fullName evidence="3">Alkyl hydroperoxide reductase subunit C/ Thiol specific antioxidant domain-containing protein</fullName>
    </recommendedName>
</protein>